<dbReference type="InterPro" id="IPR036396">
    <property type="entry name" value="Cyt_P450_sf"/>
</dbReference>
<dbReference type="PRINTS" id="PR00385">
    <property type="entry name" value="P450"/>
</dbReference>
<feature type="chain" id="PRO_5046230399" description="Cytochrome P450" evidence="6">
    <location>
        <begin position="25"/>
        <end position="509"/>
    </location>
</feature>
<evidence type="ECO:0000256" key="4">
    <source>
        <dbReference type="ARBA" id="ARBA00023002"/>
    </source>
</evidence>
<evidence type="ECO:0000313" key="7">
    <source>
        <dbReference type="EMBL" id="MCD7472669.1"/>
    </source>
</evidence>
<dbReference type="Proteomes" id="UP000823775">
    <property type="component" value="Unassembled WGS sequence"/>
</dbReference>
<comment type="similarity">
    <text evidence="2">Belongs to the cytochrome P450 family.</text>
</comment>
<gene>
    <name evidence="7" type="ORF">HAX54_013970</name>
</gene>
<evidence type="ECO:0000256" key="1">
    <source>
        <dbReference type="ARBA" id="ARBA00001971"/>
    </source>
</evidence>
<protein>
    <recommendedName>
        <fullName evidence="9">Cytochrome P450</fullName>
    </recommendedName>
</protein>
<reference evidence="7 8" key="1">
    <citation type="journal article" date="2021" name="BMC Genomics">
        <title>Datura genome reveals duplications of psychoactive alkaloid biosynthetic genes and high mutation rate following tissue culture.</title>
        <authorList>
            <person name="Rajewski A."/>
            <person name="Carter-House D."/>
            <person name="Stajich J."/>
            <person name="Litt A."/>
        </authorList>
    </citation>
    <scope>NUCLEOTIDE SEQUENCE [LARGE SCALE GENOMIC DNA]</scope>
    <source>
        <strain evidence="7">AR-01</strain>
    </source>
</reference>
<dbReference type="Pfam" id="PF00067">
    <property type="entry name" value="p450"/>
    <property type="match status" value="1"/>
</dbReference>
<evidence type="ECO:0000256" key="5">
    <source>
        <dbReference type="ARBA" id="ARBA00023004"/>
    </source>
</evidence>
<dbReference type="SUPFAM" id="SSF48264">
    <property type="entry name" value="Cytochrome P450"/>
    <property type="match status" value="1"/>
</dbReference>
<comment type="cofactor">
    <cofactor evidence="1">
        <name>heme</name>
        <dbReference type="ChEBI" id="CHEBI:30413"/>
    </cofactor>
</comment>
<dbReference type="PANTHER" id="PTHR24296">
    <property type="entry name" value="CYTOCHROME P450"/>
    <property type="match status" value="1"/>
</dbReference>
<keyword evidence="3" id="KW-0479">Metal-binding</keyword>
<organism evidence="7 8">
    <name type="scientific">Datura stramonium</name>
    <name type="common">Jimsonweed</name>
    <name type="synonym">Common thornapple</name>
    <dbReference type="NCBI Taxonomy" id="4076"/>
    <lineage>
        <taxon>Eukaryota</taxon>
        <taxon>Viridiplantae</taxon>
        <taxon>Streptophyta</taxon>
        <taxon>Embryophyta</taxon>
        <taxon>Tracheophyta</taxon>
        <taxon>Spermatophyta</taxon>
        <taxon>Magnoliopsida</taxon>
        <taxon>eudicotyledons</taxon>
        <taxon>Gunneridae</taxon>
        <taxon>Pentapetalae</taxon>
        <taxon>asterids</taxon>
        <taxon>lamiids</taxon>
        <taxon>Solanales</taxon>
        <taxon>Solanaceae</taxon>
        <taxon>Solanoideae</taxon>
        <taxon>Datureae</taxon>
        <taxon>Datura</taxon>
    </lineage>
</organism>
<keyword evidence="4" id="KW-0560">Oxidoreductase</keyword>
<feature type="signal peptide" evidence="6">
    <location>
        <begin position="1"/>
        <end position="24"/>
    </location>
</feature>
<dbReference type="Gene3D" id="1.10.630.10">
    <property type="entry name" value="Cytochrome P450"/>
    <property type="match status" value="1"/>
</dbReference>
<evidence type="ECO:0000256" key="2">
    <source>
        <dbReference type="ARBA" id="ARBA00010617"/>
    </source>
</evidence>
<dbReference type="EMBL" id="JACEIK010001859">
    <property type="protein sequence ID" value="MCD7472669.1"/>
    <property type="molecule type" value="Genomic_DNA"/>
</dbReference>
<keyword evidence="8" id="KW-1185">Reference proteome</keyword>
<evidence type="ECO:0000256" key="6">
    <source>
        <dbReference type="SAM" id="SignalP"/>
    </source>
</evidence>
<dbReference type="InterPro" id="IPR001128">
    <property type="entry name" value="Cyt_P450"/>
</dbReference>
<evidence type="ECO:0000313" key="8">
    <source>
        <dbReference type="Proteomes" id="UP000823775"/>
    </source>
</evidence>
<evidence type="ECO:0000256" key="3">
    <source>
        <dbReference type="ARBA" id="ARBA00022723"/>
    </source>
</evidence>
<keyword evidence="6" id="KW-0732">Signal</keyword>
<sequence length="509" mass="58982">MDYYVAFSLVILFALALFFIPSESRKKQQLYPKSYPLISCLVEFIRNRERIILWTSEIFDKLSTSTYVLQIPFGRSVVFTRNPSNVQHILKTRFYNYHKESTLTAALSDFFGKGLFLVDGAEWKSQRQFVRHVFDPKEYHAYISIAEEELSDRLDPFLSKIAAQENACSTTLDLQNTFRRLTFDLVCRIGFGFDPKYLLPSMPSTPLADTYETAVKLSMGRYTTLPLIWKAKKLFNAESEKKLGLVVEQVHKFLGSIIAKKKERLVMMEDLEDKDVFARLLRRAQSEVQLNETFLVDEAVNFILGGQDTLCSALTWFFWLVSSNPNVDKEIAREVREKDGLSDMVYTHASIYESMRLFPPIPVETKQVAEDDVWPDGTKVKKGMSIIYHILAMGRSSELWGSDWAYFRPERWLEKRSSDDDWNFIARDPFMYPVFQAGPRSCLGKEIAIVLMKMVAATILKRFRVLPAKDNFSPHYDASMTSKMKHGFPGRCPFDSHKLMLIHIYMLHH</sequence>
<name>A0ABS8TP38_DATST</name>
<keyword evidence="5" id="KW-0408">Iron</keyword>
<proteinExistence type="inferred from homology"/>
<dbReference type="PRINTS" id="PR00463">
    <property type="entry name" value="EP450I"/>
</dbReference>
<dbReference type="InterPro" id="IPR002401">
    <property type="entry name" value="Cyt_P450_E_grp-I"/>
</dbReference>
<evidence type="ECO:0008006" key="9">
    <source>
        <dbReference type="Google" id="ProtNLM"/>
    </source>
</evidence>
<comment type="caution">
    <text evidence="7">The sequence shown here is derived from an EMBL/GenBank/DDBJ whole genome shotgun (WGS) entry which is preliminary data.</text>
</comment>
<accession>A0ABS8TP38</accession>